<evidence type="ECO:0000313" key="2">
    <source>
        <dbReference type="Proteomes" id="UP000006222"/>
    </source>
</evidence>
<proteinExistence type="predicted"/>
<reference evidence="1 2" key="1">
    <citation type="journal article" date="2013" name="Mar. Genomics">
        <title>Expression of sulfatases in Rhodopirellula baltica and the diversity of sulfatases in the genus Rhodopirellula.</title>
        <authorList>
            <person name="Wegner C.E."/>
            <person name="Richter-Heitmann T."/>
            <person name="Klindworth A."/>
            <person name="Klockow C."/>
            <person name="Richter M."/>
            <person name="Achstetter T."/>
            <person name="Glockner F.O."/>
            <person name="Harder J."/>
        </authorList>
    </citation>
    <scope>NUCLEOTIDE SEQUENCE [LARGE SCALE GENOMIC DNA]</scope>
    <source>
        <strain evidence="1 2">WH47</strain>
    </source>
</reference>
<dbReference type="AlphaFoldDB" id="F2AU18"/>
<accession>F2AU18</accession>
<dbReference type="PATRIC" id="fig|991778.3.peg.3416"/>
<protein>
    <submittedName>
        <fullName evidence="1">Protein containing DUF1016</fullName>
    </submittedName>
</protein>
<name>F2AU18_RHOBT</name>
<dbReference type="EMBL" id="AFAR01000171">
    <property type="protein sequence ID" value="EGF26809.1"/>
    <property type="molecule type" value="Genomic_DNA"/>
</dbReference>
<gene>
    <name evidence="1" type="ORF">RBWH47_04982</name>
</gene>
<evidence type="ECO:0000313" key="1">
    <source>
        <dbReference type="EMBL" id="EGF26809.1"/>
    </source>
</evidence>
<dbReference type="Proteomes" id="UP000006222">
    <property type="component" value="Unassembled WGS sequence"/>
</dbReference>
<sequence length="54" mass="5970">MDHEKSLAEYALGGTDDSLFVSKYQLQLPSKEVLQAQLDAERQRLESASKEGAS</sequence>
<comment type="caution">
    <text evidence="1">The sequence shown here is derived from an EMBL/GenBank/DDBJ whole genome shotgun (WGS) entry which is preliminary data.</text>
</comment>
<organism evidence="1 2">
    <name type="scientific">Rhodopirellula baltica WH47</name>
    <dbReference type="NCBI Taxonomy" id="991778"/>
    <lineage>
        <taxon>Bacteria</taxon>
        <taxon>Pseudomonadati</taxon>
        <taxon>Planctomycetota</taxon>
        <taxon>Planctomycetia</taxon>
        <taxon>Pirellulales</taxon>
        <taxon>Pirellulaceae</taxon>
        <taxon>Rhodopirellula</taxon>
    </lineage>
</organism>